<proteinExistence type="predicted"/>
<reference evidence="2" key="1">
    <citation type="submission" date="2020-10" db="EMBL/GenBank/DDBJ databases">
        <authorList>
            <person name="Gilroy R."/>
        </authorList>
    </citation>
    <scope>NUCLEOTIDE SEQUENCE</scope>
    <source>
        <strain evidence="2">CHK190-19873</strain>
    </source>
</reference>
<evidence type="ECO:0000313" key="2">
    <source>
        <dbReference type="EMBL" id="HIS30763.1"/>
    </source>
</evidence>
<feature type="chain" id="PRO_5039006628" evidence="1">
    <location>
        <begin position="30"/>
        <end position="441"/>
    </location>
</feature>
<keyword evidence="1" id="KW-0732">Signal</keyword>
<dbReference type="Pfam" id="PF15892">
    <property type="entry name" value="BNR_4"/>
    <property type="match status" value="1"/>
</dbReference>
<gene>
    <name evidence="2" type="ORF">IAB44_04320</name>
</gene>
<feature type="signal peptide" evidence="1">
    <location>
        <begin position="1"/>
        <end position="29"/>
    </location>
</feature>
<comment type="caution">
    <text evidence="2">The sequence shown here is derived from an EMBL/GenBank/DDBJ whole genome shotgun (WGS) entry which is preliminary data.</text>
</comment>
<dbReference type="Proteomes" id="UP000823935">
    <property type="component" value="Unassembled WGS sequence"/>
</dbReference>
<sequence length="441" mass="50306">MKKRIGSKLICLFFACLLLAGLFGAAAFAENIEETEDTLRAESSNAAFTDTKGINSWWVYPLSVRYKGKYDKTYTSYVGSDGYCGLISYNNRSGKRERVNIVKEKADDHNAGAVEVLPDGRILYITSGHNTRNYLKVFVSKNREMIREWEEPFLLHTPAKCTYIQLIKTKNGYYLFTRLRYSSAQIKNASKRYTWAVSFSRDGLNWSAFRNIINGGTNQYYIKAMACTDSSDIRLVMCSNPKESNSDIRVAFYSPGKQRITDVSGKVLYRVTSGGWGLSFKKADVAVEKEKGGTNRLLDVGYTEKKKTVIAYASAQNSSNSTYKITEVKGKKKRTTDVAESGKAFYTYSYYFGGVAISEKNPNVLYISRNTGKYWQIEQWKRSGKKWKRVKILQKSRSKALLRPFLTKYAKGEINFSAGMYNPKEFKKYNTKIVRKIVKEK</sequence>
<evidence type="ECO:0000256" key="1">
    <source>
        <dbReference type="SAM" id="SignalP"/>
    </source>
</evidence>
<name>A0A9D1ERV4_9FIRM</name>
<dbReference type="AlphaFoldDB" id="A0A9D1ERV4"/>
<organism evidence="2 3">
    <name type="scientific">Candidatus Limivivens intestinipullorum</name>
    <dbReference type="NCBI Taxonomy" id="2840858"/>
    <lineage>
        <taxon>Bacteria</taxon>
        <taxon>Bacillati</taxon>
        <taxon>Bacillota</taxon>
        <taxon>Clostridia</taxon>
        <taxon>Lachnospirales</taxon>
        <taxon>Lachnospiraceae</taxon>
        <taxon>Lachnospiraceae incertae sedis</taxon>
        <taxon>Candidatus Limivivens</taxon>
    </lineage>
</organism>
<reference evidence="2" key="2">
    <citation type="journal article" date="2021" name="PeerJ">
        <title>Extensive microbial diversity within the chicken gut microbiome revealed by metagenomics and culture.</title>
        <authorList>
            <person name="Gilroy R."/>
            <person name="Ravi A."/>
            <person name="Getino M."/>
            <person name="Pursley I."/>
            <person name="Horton D.L."/>
            <person name="Alikhan N.F."/>
            <person name="Baker D."/>
            <person name="Gharbi K."/>
            <person name="Hall N."/>
            <person name="Watson M."/>
            <person name="Adriaenssens E.M."/>
            <person name="Foster-Nyarko E."/>
            <person name="Jarju S."/>
            <person name="Secka A."/>
            <person name="Antonio M."/>
            <person name="Oren A."/>
            <person name="Chaudhuri R.R."/>
            <person name="La Ragione R."/>
            <person name="Hildebrand F."/>
            <person name="Pallen M.J."/>
        </authorList>
    </citation>
    <scope>NUCLEOTIDE SEQUENCE</scope>
    <source>
        <strain evidence="2">CHK190-19873</strain>
    </source>
</reference>
<dbReference type="EMBL" id="DVIQ01000023">
    <property type="protein sequence ID" value="HIS30763.1"/>
    <property type="molecule type" value="Genomic_DNA"/>
</dbReference>
<accession>A0A9D1ERV4</accession>
<dbReference type="SUPFAM" id="SSF82171">
    <property type="entry name" value="DPP6 N-terminal domain-like"/>
    <property type="match status" value="1"/>
</dbReference>
<protein>
    <submittedName>
        <fullName evidence="2">BNR-4 repeat-containing protein</fullName>
    </submittedName>
</protein>
<evidence type="ECO:0000313" key="3">
    <source>
        <dbReference type="Proteomes" id="UP000823935"/>
    </source>
</evidence>